<dbReference type="RefSeq" id="WP_307340021.1">
    <property type="nucleotide sequence ID" value="NZ_JAUSUD010000006.1"/>
</dbReference>
<gene>
    <name evidence="1" type="ORF">J2S19_001807</name>
</gene>
<protein>
    <recommendedName>
        <fullName evidence="3">Flagellar hook-length control protein FliK</fullName>
    </recommendedName>
</protein>
<organism evidence="1 2">
    <name type="scientific">Metabacillus malikii</name>
    <dbReference type="NCBI Taxonomy" id="1504265"/>
    <lineage>
        <taxon>Bacteria</taxon>
        <taxon>Bacillati</taxon>
        <taxon>Bacillota</taxon>
        <taxon>Bacilli</taxon>
        <taxon>Bacillales</taxon>
        <taxon>Bacillaceae</taxon>
        <taxon>Metabacillus</taxon>
    </lineage>
</organism>
<sequence length="518" mass="58692">MEQTTVLSALFKQAMSQIPNAENQLTLKENQVVLGNVLKLFPNQKALIQVGQTSLIAQLETAIEANENYWFTVKGSTDTGLQLKMMKKLHGETNNEMNTAKQLLSMFQIRATKQNLAFINQVMDENVPITKKQIQASTDILTVLPKDMTDDAIDAIVTAVKKDYPLTENIIKSILASQSSKPLVEQIESLLSELQHVKNKTAIQNILTNQLKNVTQQQSELLVKTIIELLNNPIEMKTITTSEQQLITQINTKLSKLDNNQVQQVLFDTIQFNLGEKHKNVTPHFFTFEEMETIGKIATNASLFTNKDEVIQLFKAIEANIGLKDELLLWKKLSTGENIDDLHSLKNNLITVSGDTVPPLLKEQIDQLILRLNGQPLLQNENGPIQQFITQIPLFMLNHQTDLTIQWTGKKRADGKIDPDYCRIVFYLQLPKLNDIMIDVQNQNRIMSITIKNDHPTLSTLVNRASTDLKEALKTMNYHVSSIQVKPFVETPMIDEQRVLKSGTKEYPFSYMGVDLKI</sequence>
<evidence type="ECO:0000313" key="1">
    <source>
        <dbReference type="EMBL" id="MDQ0230551.1"/>
    </source>
</evidence>
<dbReference type="Proteomes" id="UP001234495">
    <property type="component" value="Unassembled WGS sequence"/>
</dbReference>
<dbReference type="EMBL" id="JAUSUD010000006">
    <property type="protein sequence ID" value="MDQ0230551.1"/>
    <property type="molecule type" value="Genomic_DNA"/>
</dbReference>
<reference evidence="1 2" key="1">
    <citation type="submission" date="2023-07" db="EMBL/GenBank/DDBJ databases">
        <title>Genomic Encyclopedia of Type Strains, Phase IV (KMG-IV): sequencing the most valuable type-strain genomes for metagenomic binning, comparative biology and taxonomic classification.</title>
        <authorList>
            <person name="Goeker M."/>
        </authorList>
    </citation>
    <scope>NUCLEOTIDE SEQUENCE [LARGE SCALE GENOMIC DNA]</scope>
    <source>
        <strain evidence="1 2">DSM 29005</strain>
    </source>
</reference>
<keyword evidence="2" id="KW-1185">Reference proteome</keyword>
<proteinExistence type="predicted"/>
<accession>A0ABT9ZE70</accession>
<name>A0ABT9ZE70_9BACI</name>
<evidence type="ECO:0008006" key="3">
    <source>
        <dbReference type="Google" id="ProtNLM"/>
    </source>
</evidence>
<comment type="caution">
    <text evidence="1">The sequence shown here is derived from an EMBL/GenBank/DDBJ whole genome shotgun (WGS) entry which is preliminary data.</text>
</comment>
<evidence type="ECO:0000313" key="2">
    <source>
        <dbReference type="Proteomes" id="UP001234495"/>
    </source>
</evidence>